<dbReference type="PIRSF" id="PIRSF037016">
    <property type="entry name" value="Pseudouridin_synth_euk_prd"/>
    <property type="match status" value="1"/>
</dbReference>
<dbReference type="PROSITE" id="PS50984">
    <property type="entry name" value="TRUD"/>
    <property type="match status" value="1"/>
</dbReference>
<organism evidence="6 7">
    <name type="scientific">SAR86 cluster bacterium</name>
    <dbReference type="NCBI Taxonomy" id="2030880"/>
    <lineage>
        <taxon>Bacteria</taxon>
        <taxon>Pseudomonadati</taxon>
        <taxon>Pseudomonadota</taxon>
        <taxon>Gammaproteobacteria</taxon>
        <taxon>SAR86 cluster</taxon>
    </lineage>
</organism>
<dbReference type="EC" id="5.4.99.27" evidence="4"/>
<dbReference type="EMBL" id="NVUL01000012">
    <property type="protein sequence ID" value="PCI80090.1"/>
    <property type="molecule type" value="Genomic_DNA"/>
</dbReference>
<feature type="active site" description="Nucleophile" evidence="4">
    <location>
        <position position="95"/>
    </location>
</feature>
<evidence type="ECO:0000313" key="6">
    <source>
        <dbReference type="EMBL" id="PCI80090.1"/>
    </source>
</evidence>
<sequence>MPENSPDQSVSSAAIFSGLETLAFANGKPGTAATFKQEFADFRVDEQLSFKFTEKGEHAYLWVEKIDRSTVDVAKKLSEITGVHGSEIGYSGMKDRRAETRQWFSIKLPADRQAELGALESDSLRIVEIHRNSRKLKIGSHRSNHFKVLLRNCDGSRDQFEQRLAQIEAGGVPNYFGSQRFGRNLSNLNQVQAWMSAELATGLGADSSSTIDAFAASIPKQRFKRSMLFSAARSYLFNQLLSRRLELGNWNGYMAGDVLNLDGTDRSFALETGVEWDSILQQRLEEFDIHITGPLPGEIDPKDKYVSYGEAADIEEAVCKQFNTLLAGLRHFGLKTARRPLRFRPIDLKWEWLQSEHADGASDLLLDFSLGKGAYATSLLRELCVTREIGQ</sequence>
<comment type="catalytic activity">
    <reaction evidence="4">
        <text>uridine(13) in tRNA = pseudouridine(13) in tRNA</text>
        <dbReference type="Rhea" id="RHEA:42540"/>
        <dbReference type="Rhea" id="RHEA-COMP:10105"/>
        <dbReference type="Rhea" id="RHEA-COMP:10106"/>
        <dbReference type="ChEBI" id="CHEBI:65314"/>
        <dbReference type="ChEBI" id="CHEBI:65315"/>
        <dbReference type="EC" id="5.4.99.27"/>
    </reaction>
</comment>
<proteinExistence type="inferred from homology"/>
<keyword evidence="2 4" id="KW-0819">tRNA processing</keyword>
<dbReference type="SUPFAM" id="SSF55120">
    <property type="entry name" value="Pseudouridine synthase"/>
    <property type="match status" value="1"/>
</dbReference>
<evidence type="ECO:0000256" key="2">
    <source>
        <dbReference type="ARBA" id="ARBA00022694"/>
    </source>
</evidence>
<comment type="function">
    <text evidence="4">Responsible for synthesis of pseudouridine from uracil-13 in transfer RNAs.</text>
</comment>
<dbReference type="Proteomes" id="UP000218767">
    <property type="component" value="Unassembled WGS sequence"/>
</dbReference>
<accession>A0A2A4XBZ7</accession>
<dbReference type="InterPro" id="IPR050170">
    <property type="entry name" value="TruD_pseudoU_synthase"/>
</dbReference>
<dbReference type="GO" id="GO:0160150">
    <property type="term" value="F:tRNA pseudouridine(13) synthase activity"/>
    <property type="evidence" value="ECO:0007669"/>
    <property type="project" value="UniProtKB-EC"/>
</dbReference>
<dbReference type="Gene3D" id="3.30.2340.10">
    <property type="entry name" value="TruD, insertion domain"/>
    <property type="match status" value="1"/>
</dbReference>
<dbReference type="GO" id="GO:0031119">
    <property type="term" value="P:tRNA pseudouridine synthesis"/>
    <property type="evidence" value="ECO:0007669"/>
    <property type="project" value="UniProtKB-UniRule"/>
</dbReference>
<dbReference type="AlphaFoldDB" id="A0A2A4XBZ7"/>
<evidence type="ECO:0000259" key="5">
    <source>
        <dbReference type="PROSITE" id="PS50984"/>
    </source>
</evidence>
<dbReference type="PANTHER" id="PTHR47811:SF1">
    <property type="entry name" value="TRNA PSEUDOURIDINE SYNTHASE D"/>
    <property type="match status" value="1"/>
</dbReference>
<protein>
    <recommendedName>
        <fullName evidence="4">tRNA pseudouridine synthase D</fullName>
        <ecNumber evidence="4">5.4.99.27</ecNumber>
    </recommendedName>
    <alternativeName>
        <fullName evidence="4">tRNA pseudouridine(13) synthase</fullName>
    </alternativeName>
    <alternativeName>
        <fullName evidence="4">tRNA pseudouridylate synthase D</fullName>
    </alternativeName>
    <alternativeName>
        <fullName evidence="4">tRNA-uridine isomerase D</fullName>
    </alternativeName>
</protein>
<evidence type="ECO:0000313" key="7">
    <source>
        <dbReference type="Proteomes" id="UP000218767"/>
    </source>
</evidence>
<dbReference type="GO" id="GO:0005829">
    <property type="term" value="C:cytosol"/>
    <property type="evidence" value="ECO:0007669"/>
    <property type="project" value="TreeGrafter"/>
</dbReference>
<dbReference type="HAMAP" id="MF_01082">
    <property type="entry name" value="TruD"/>
    <property type="match status" value="1"/>
</dbReference>
<feature type="domain" description="TRUD" evidence="5">
    <location>
        <begin position="171"/>
        <end position="349"/>
    </location>
</feature>
<dbReference type="InterPro" id="IPR001656">
    <property type="entry name" value="PsdUridine_synth_TruD"/>
</dbReference>
<comment type="similarity">
    <text evidence="1 4">Belongs to the pseudouridine synthase TruD family.</text>
</comment>
<dbReference type="InterPro" id="IPR020103">
    <property type="entry name" value="PsdUridine_synth_cat_dom_sf"/>
</dbReference>
<name>A0A2A4XBZ7_9GAMM</name>
<evidence type="ECO:0000256" key="4">
    <source>
        <dbReference type="HAMAP-Rule" id="MF_01082"/>
    </source>
</evidence>
<evidence type="ECO:0000256" key="1">
    <source>
        <dbReference type="ARBA" id="ARBA00007953"/>
    </source>
</evidence>
<dbReference type="Gene3D" id="3.30.2350.20">
    <property type="entry name" value="TruD, catalytic domain"/>
    <property type="match status" value="1"/>
</dbReference>
<dbReference type="InterPro" id="IPR042214">
    <property type="entry name" value="TruD_catalytic"/>
</dbReference>
<dbReference type="InterPro" id="IPR011760">
    <property type="entry name" value="PsdUridine_synth_TruD_insert"/>
</dbReference>
<reference evidence="7" key="1">
    <citation type="submission" date="2017-08" db="EMBL/GenBank/DDBJ databases">
        <title>A dynamic microbial community with high functional redundancy inhabits the cold, oxic subseafloor aquifer.</title>
        <authorList>
            <person name="Tully B.J."/>
            <person name="Wheat C.G."/>
            <person name="Glazer B.T."/>
            <person name="Huber J.A."/>
        </authorList>
    </citation>
    <scope>NUCLEOTIDE SEQUENCE [LARGE SCALE GENOMIC DNA]</scope>
</reference>
<keyword evidence="3 4" id="KW-0413">Isomerase</keyword>
<comment type="caution">
    <text evidence="6">The sequence shown here is derived from an EMBL/GenBank/DDBJ whole genome shotgun (WGS) entry which is preliminary data.</text>
</comment>
<dbReference type="InterPro" id="IPR043165">
    <property type="entry name" value="TruD_insert_sf"/>
</dbReference>
<evidence type="ECO:0000256" key="3">
    <source>
        <dbReference type="ARBA" id="ARBA00023235"/>
    </source>
</evidence>
<dbReference type="GO" id="GO:0003723">
    <property type="term" value="F:RNA binding"/>
    <property type="evidence" value="ECO:0007669"/>
    <property type="project" value="InterPro"/>
</dbReference>
<dbReference type="Pfam" id="PF01142">
    <property type="entry name" value="TruD"/>
    <property type="match status" value="2"/>
</dbReference>
<gene>
    <name evidence="4" type="primary">truD</name>
    <name evidence="6" type="ORF">COB20_03615</name>
</gene>
<dbReference type="PANTHER" id="PTHR47811">
    <property type="entry name" value="TRNA PSEUDOURIDINE SYNTHASE D"/>
    <property type="match status" value="1"/>
</dbReference>